<feature type="region of interest" description="Disordered" evidence="1">
    <location>
        <begin position="1"/>
        <end position="21"/>
    </location>
</feature>
<name>A0A5C6PH69_9TELE</name>
<accession>A0A5C6PH69</accession>
<keyword evidence="3" id="KW-1185">Reference proteome</keyword>
<evidence type="ECO:0000313" key="2">
    <source>
        <dbReference type="EMBL" id="TWW79184.1"/>
    </source>
</evidence>
<protein>
    <submittedName>
        <fullName evidence="2">Uncharacterized protein</fullName>
    </submittedName>
</protein>
<dbReference type="Proteomes" id="UP000324091">
    <property type="component" value="Chromosome 10"/>
</dbReference>
<organism evidence="2 3">
    <name type="scientific">Takifugu flavidus</name>
    <name type="common">sansaifugu</name>
    <dbReference type="NCBI Taxonomy" id="433684"/>
    <lineage>
        <taxon>Eukaryota</taxon>
        <taxon>Metazoa</taxon>
        <taxon>Chordata</taxon>
        <taxon>Craniata</taxon>
        <taxon>Vertebrata</taxon>
        <taxon>Euteleostomi</taxon>
        <taxon>Actinopterygii</taxon>
        <taxon>Neopterygii</taxon>
        <taxon>Teleostei</taxon>
        <taxon>Neoteleostei</taxon>
        <taxon>Acanthomorphata</taxon>
        <taxon>Eupercaria</taxon>
        <taxon>Tetraodontiformes</taxon>
        <taxon>Tetradontoidea</taxon>
        <taxon>Tetraodontidae</taxon>
        <taxon>Takifugu</taxon>
    </lineage>
</organism>
<proteinExistence type="predicted"/>
<evidence type="ECO:0000313" key="3">
    <source>
        <dbReference type="Proteomes" id="UP000324091"/>
    </source>
</evidence>
<dbReference type="EMBL" id="RHFK02000002">
    <property type="protein sequence ID" value="TWW79184.1"/>
    <property type="molecule type" value="Genomic_DNA"/>
</dbReference>
<evidence type="ECO:0000256" key="1">
    <source>
        <dbReference type="SAM" id="MobiDB-lite"/>
    </source>
</evidence>
<gene>
    <name evidence="2" type="ORF">D4764_10G0002140</name>
</gene>
<sequence length="89" mass="9675">MAMTREGRVEGRRSQAATAEEVKETLVDEVARRTVFVPLQRFHVGSSCLSKAVKVFPVYQGPDVAGPAVADGQRAKRRTVCENGELDSA</sequence>
<feature type="compositionally biased region" description="Basic and acidic residues" evidence="1">
    <location>
        <begin position="1"/>
        <end position="13"/>
    </location>
</feature>
<dbReference type="AlphaFoldDB" id="A0A5C6PH69"/>
<reference evidence="2 3" key="1">
    <citation type="submission" date="2019-04" db="EMBL/GenBank/DDBJ databases">
        <title>Chromosome genome assembly for Takifugu flavidus.</title>
        <authorList>
            <person name="Xiao S."/>
        </authorList>
    </citation>
    <scope>NUCLEOTIDE SEQUENCE [LARGE SCALE GENOMIC DNA]</scope>
    <source>
        <strain evidence="2">HTHZ2018</strain>
        <tissue evidence="2">Muscle</tissue>
    </source>
</reference>
<comment type="caution">
    <text evidence="2">The sequence shown here is derived from an EMBL/GenBank/DDBJ whole genome shotgun (WGS) entry which is preliminary data.</text>
</comment>